<dbReference type="InterPro" id="IPR036397">
    <property type="entry name" value="RNaseH_sf"/>
</dbReference>
<reference evidence="2" key="1">
    <citation type="submission" date="2025-08" db="UniProtKB">
        <authorList>
            <consortium name="RefSeq"/>
        </authorList>
    </citation>
    <scope>IDENTIFICATION</scope>
    <source>
        <tissue evidence="2">Testes</tissue>
    </source>
</reference>
<dbReference type="SUPFAM" id="SSF53098">
    <property type="entry name" value="Ribonuclease H-like"/>
    <property type="match status" value="1"/>
</dbReference>
<dbReference type="Proteomes" id="UP000694865">
    <property type="component" value="Unplaced"/>
</dbReference>
<dbReference type="PANTHER" id="PTHR37984:SF5">
    <property type="entry name" value="PROTEIN NYNRIN-LIKE"/>
    <property type="match status" value="1"/>
</dbReference>
<organism evidence="1 2">
    <name type="scientific">Saccoglossus kowalevskii</name>
    <name type="common">Acorn worm</name>
    <dbReference type="NCBI Taxonomy" id="10224"/>
    <lineage>
        <taxon>Eukaryota</taxon>
        <taxon>Metazoa</taxon>
        <taxon>Hemichordata</taxon>
        <taxon>Enteropneusta</taxon>
        <taxon>Harrimaniidae</taxon>
        <taxon>Saccoglossus</taxon>
    </lineage>
</organism>
<gene>
    <name evidence="2" type="primary">LOC102807422</name>
</gene>
<dbReference type="GeneID" id="102807422"/>
<accession>A0ABM0LZ41</accession>
<sequence length="212" mass="24650">MSLIRQGSTFLIGSNQGNLSNVWNQKSKHAPYNPQCNANTECFNHTLIQILSMFCDSRQEDWDVFIPAALFAYRVTRQETIQEMPFYLTYGRRATLPIDTALLEPEQGNKVPRDYAELLKEKLKVAHETALKCIEANQGRMKYYFDRRAKESTFQIGDIVYLYTPKTTSGLSKKLEHQWHGPYRTFEKVSPVNFRLQRVCDGKIFKKYSACE</sequence>
<protein>
    <submittedName>
        <fullName evidence="2">Uncharacterized protein LOC102807422</fullName>
    </submittedName>
</protein>
<dbReference type="RefSeq" id="XP_006813032.1">
    <property type="nucleotide sequence ID" value="XM_006812969.1"/>
</dbReference>
<dbReference type="PANTHER" id="PTHR37984">
    <property type="entry name" value="PROTEIN CBG26694"/>
    <property type="match status" value="1"/>
</dbReference>
<keyword evidence="1" id="KW-1185">Reference proteome</keyword>
<proteinExistence type="predicted"/>
<dbReference type="InterPro" id="IPR012337">
    <property type="entry name" value="RNaseH-like_sf"/>
</dbReference>
<dbReference type="InterPro" id="IPR050951">
    <property type="entry name" value="Retrovirus_Pol_polyprotein"/>
</dbReference>
<name>A0ABM0LZ41_SACKO</name>
<evidence type="ECO:0000313" key="1">
    <source>
        <dbReference type="Proteomes" id="UP000694865"/>
    </source>
</evidence>
<evidence type="ECO:0000313" key="2">
    <source>
        <dbReference type="RefSeq" id="XP_006813032.1"/>
    </source>
</evidence>
<dbReference type="Gene3D" id="3.30.420.10">
    <property type="entry name" value="Ribonuclease H-like superfamily/Ribonuclease H"/>
    <property type="match status" value="1"/>
</dbReference>